<dbReference type="GO" id="GO:0004488">
    <property type="term" value="F:methylenetetrahydrofolate dehydrogenase (NADP+) activity"/>
    <property type="evidence" value="ECO:0007669"/>
    <property type="project" value="UniProtKB-EC"/>
</dbReference>
<evidence type="ECO:0008006" key="16">
    <source>
        <dbReference type="Google" id="ProtNLM"/>
    </source>
</evidence>
<dbReference type="GO" id="GO:0009853">
    <property type="term" value="P:photorespiration"/>
    <property type="evidence" value="ECO:0007669"/>
    <property type="project" value="UniProtKB-KW"/>
</dbReference>
<comment type="similarity">
    <text evidence="11">Belongs to the tetrahydrofolate dehydrogenase/cyclohydrolase family.</text>
</comment>
<sequence length="362" mass="39035">MGGGGGGAAWRTLGKKWLHSTRALTHTRIPPNSLLSLDLPDVWIPNTNYTSTANTNCRFIPSSRIPNEHMATVIDGKSIADDVKSGIAWEICRMKNAIGKLPGLAVLLVGKRRDSQTFIRIKIKACNEVGIASFIAELPEDCTEDEIINVISSYNENPSVHGIIVQLPLPQHLDQEKIVNAVSLEKDVDGFHPTNIGNLAMRGREPLFIPCAPMVCIELLLRSGVEIIGKKAAVIGRSQIAGLPTSLLLQRHNATVSTVHAFTKNPEQITSQADIVVTDVGVPNMVRGHWLKQGAVVVDMGTNLVKDPSCRQGYRVTGDVCFEEAIGVASAITPVPGGVGPVTISMLLSNTLDSAKRAYRFT</sequence>
<evidence type="ECO:0000256" key="7">
    <source>
        <dbReference type="ARBA" id="ARBA00023238"/>
    </source>
</evidence>
<evidence type="ECO:0000256" key="1">
    <source>
        <dbReference type="ARBA" id="ARBA00004777"/>
    </source>
</evidence>
<proteinExistence type="inferred from homology"/>
<dbReference type="GO" id="GO:0035999">
    <property type="term" value="P:tetrahydrofolate interconversion"/>
    <property type="evidence" value="ECO:0007669"/>
    <property type="project" value="TreeGrafter"/>
</dbReference>
<evidence type="ECO:0000256" key="4">
    <source>
        <dbReference type="ARBA" id="ARBA00022801"/>
    </source>
</evidence>
<evidence type="ECO:0000259" key="13">
    <source>
        <dbReference type="Pfam" id="PF02882"/>
    </source>
</evidence>
<dbReference type="HAMAP" id="MF_01576">
    <property type="entry name" value="THF_DHG_CYH"/>
    <property type="match status" value="1"/>
</dbReference>
<dbReference type="InterPro" id="IPR046346">
    <property type="entry name" value="Aminoacid_DH-like_N_sf"/>
</dbReference>
<evidence type="ECO:0000313" key="15">
    <source>
        <dbReference type="Proteomes" id="UP001168098"/>
    </source>
</evidence>
<evidence type="ECO:0000256" key="5">
    <source>
        <dbReference type="ARBA" id="ARBA00022857"/>
    </source>
</evidence>
<evidence type="ECO:0000256" key="10">
    <source>
        <dbReference type="ARBA" id="ARBA00058319"/>
    </source>
</evidence>
<evidence type="ECO:0000313" key="14">
    <source>
        <dbReference type="EMBL" id="KAJ9697411.1"/>
    </source>
</evidence>
<dbReference type="PANTHER" id="PTHR48099:SF13">
    <property type="entry name" value="METHYLENETETRAHYDROFOLATE DEHYDROGENASE"/>
    <property type="match status" value="1"/>
</dbReference>
<comment type="function">
    <text evidence="10">Catalyzes the oxidation of 5,10-methylenetetrahydrofolate to 5,10-methenyltetrahydrofolate and then the hydrolysis of 5,10-methenyltetrahydrofolate to 10-formyltetrahydrofolate.</text>
</comment>
<evidence type="ECO:0000259" key="12">
    <source>
        <dbReference type="Pfam" id="PF00763"/>
    </source>
</evidence>
<feature type="domain" description="Tetrahydrofolate dehydrogenase/cyclohydrolase catalytic" evidence="12">
    <location>
        <begin position="74"/>
        <end position="189"/>
    </location>
</feature>
<dbReference type="PRINTS" id="PR00085">
    <property type="entry name" value="THFDHDRGNASE"/>
</dbReference>
<dbReference type="CDD" id="cd01080">
    <property type="entry name" value="NAD_bind_m-THF_DH_Cyclohyd"/>
    <property type="match status" value="1"/>
</dbReference>
<evidence type="ECO:0000256" key="2">
    <source>
        <dbReference type="ARBA" id="ARBA00011738"/>
    </source>
</evidence>
<dbReference type="Gene3D" id="3.40.50.720">
    <property type="entry name" value="NAD(P)-binding Rossmann-like Domain"/>
    <property type="match status" value="1"/>
</dbReference>
<keyword evidence="6" id="KW-0560">Oxidoreductase</keyword>
<protein>
    <recommendedName>
        <fullName evidence="16">Methenyltetrahydrofolate cyclohydrolase</fullName>
    </recommendedName>
</protein>
<keyword evidence="5" id="KW-0521">NADP</keyword>
<dbReference type="Pfam" id="PF02882">
    <property type="entry name" value="THF_DHG_CYH_C"/>
    <property type="match status" value="1"/>
</dbReference>
<comment type="pathway">
    <text evidence="1">One-carbon metabolism; tetrahydrofolate interconversion.</text>
</comment>
<evidence type="ECO:0000256" key="11">
    <source>
        <dbReference type="ARBA" id="ARBA00061364"/>
    </source>
</evidence>
<keyword evidence="4" id="KW-0378">Hydrolase</keyword>
<keyword evidence="8" id="KW-0511">Multifunctional enzyme</keyword>
<dbReference type="FunFam" id="3.40.50.10860:FF:000005">
    <property type="entry name" value="C-1-tetrahydrofolate synthase, cytoplasmic, putative"/>
    <property type="match status" value="1"/>
</dbReference>
<keyword evidence="3" id="KW-0554">One-carbon metabolism</keyword>
<comment type="subunit">
    <text evidence="2">Homodimer.</text>
</comment>
<dbReference type="AlphaFoldDB" id="A0AA38ZY70"/>
<dbReference type="SUPFAM" id="SSF53223">
    <property type="entry name" value="Aminoacid dehydrogenase-like, N-terminal domain"/>
    <property type="match status" value="1"/>
</dbReference>
<reference evidence="14 15" key="1">
    <citation type="journal article" date="2023" name="BMC Biotechnol.">
        <title>Vitis rotundifolia cv Carlos genome sequencing.</title>
        <authorList>
            <person name="Huff M."/>
            <person name="Hulse-Kemp A."/>
            <person name="Scheffler B."/>
            <person name="Youngblood R."/>
            <person name="Simpson S."/>
            <person name="Babiker E."/>
            <person name="Staton M."/>
        </authorList>
    </citation>
    <scope>NUCLEOTIDE SEQUENCE [LARGE SCALE GENOMIC DNA]</scope>
    <source>
        <tissue evidence="14">Leaf</tissue>
    </source>
</reference>
<evidence type="ECO:0000256" key="6">
    <source>
        <dbReference type="ARBA" id="ARBA00023002"/>
    </source>
</evidence>
<feature type="domain" description="Tetrahydrofolate dehydrogenase/cyclohydrolase NAD(P)-binding" evidence="13">
    <location>
        <begin position="210"/>
        <end position="358"/>
    </location>
</feature>
<dbReference type="Gene3D" id="3.40.50.10860">
    <property type="entry name" value="Leucine Dehydrogenase, chain A, domain 1"/>
    <property type="match status" value="1"/>
</dbReference>
<keyword evidence="7" id="KW-0601">Photorespiration</keyword>
<dbReference type="Proteomes" id="UP001168098">
    <property type="component" value="Unassembled WGS sequence"/>
</dbReference>
<dbReference type="InterPro" id="IPR036291">
    <property type="entry name" value="NAD(P)-bd_dom_sf"/>
</dbReference>
<dbReference type="GO" id="GO:0005829">
    <property type="term" value="C:cytosol"/>
    <property type="evidence" value="ECO:0007669"/>
    <property type="project" value="TreeGrafter"/>
</dbReference>
<name>A0AA38ZY70_VITRO</name>
<gene>
    <name evidence="14" type="ORF">PVL29_009296</name>
</gene>
<dbReference type="InterPro" id="IPR020631">
    <property type="entry name" value="THF_DH/CycHdrlase_NAD-bd_dom"/>
</dbReference>
<dbReference type="EMBL" id="JARBHA010000007">
    <property type="protein sequence ID" value="KAJ9697411.1"/>
    <property type="molecule type" value="Genomic_DNA"/>
</dbReference>
<dbReference type="FunFam" id="3.40.50.720:FF:000006">
    <property type="entry name" value="Bifunctional protein FolD"/>
    <property type="match status" value="1"/>
</dbReference>
<evidence type="ECO:0000256" key="9">
    <source>
        <dbReference type="ARBA" id="ARBA00052194"/>
    </source>
</evidence>
<dbReference type="PROSITE" id="PS00766">
    <property type="entry name" value="THF_DHG_CYH_1"/>
    <property type="match status" value="1"/>
</dbReference>
<comment type="caution">
    <text evidence="14">The sequence shown here is derived from an EMBL/GenBank/DDBJ whole genome shotgun (WGS) entry which is preliminary data.</text>
</comment>
<dbReference type="InterPro" id="IPR000672">
    <property type="entry name" value="THF_DH/CycHdrlase"/>
</dbReference>
<evidence type="ECO:0000256" key="3">
    <source>
        <dbReference type="ARBA" id="ARBA00022563"/>
    </source>
</evidence>
<dbReference type="Pfam" id="PF00763">
    <property type="entry name" value="THF_DHG_CYH"/>
    <property type="match status" value="1"/>
</dbReference>
<dbReference type="InterPro" id="IPR020630">
    <property type="entry name" value="THF_DH/CycHdrlase_cat_dom"/>
</dbReference>
<dbReference type="InterPro" id="IPR020867">
    <property type="entry name" value="THF_DH/CycHdrlase_CS"/>
</dbReference>
<dbReference type="PANTHER" id="PTHR48099">
    <property type="entry name" value="C-1-TETRAHYDROFOLATE SYNTHASE, CYTOPLASMIC-RELATED"/>
    <property type="match status" value="1"/>
</dbReference>
<comment type="catalytic activity">
    <reaction evidence="9">
        <text>(6R)-5,10-methylene-5,6,7,8-tetrahydrofolate + NADP(+) = (6R)-5,10-methenyltetrahydrofolate + NADPH</text>
        <dbReference type="Rhea" id="RHEA:22812"/>
        <dbReference type="ChEBI" id="CHEBI:15636"/>
        <dbReference type="ChEBI" id="CHEBI:57455"/>
        <dbReference type="ChEBI" id="CHEBI:57783"/>
        <dbReference type="ChEBI" id="CHEBI:58349"/>
        <dbReference type="EC" id="1.5.1.5"/>
    </reaction>
</comment>
<dbReference type="GO" id="GO:0004477">
    <property type="term" value="F:methenyltetrahydrofolate cyclohydrolase activity"/>
    <property type="evidence" value="ECO:0007669"/>
    <property type="project" value="TreeGrafter"/>
</dbReference>
<keyword evidence="15" id="KW-1185">Reference proteome</keyword>
<dbReference type="SUPFAM" id="SSF51735">
    <property type="entry name" value="NAD(P)-binding Rossmann-fold domains"/>
    <property type="match status" value="1"/>
</dbReference>
<accession>A0AA38ZY70</accession>
<organism evidence="14 15">
    <name type="scientific">Vitis rotundifolia</name>
    <name type="common">Muscadine grape</name>
    <dbReference type="NCBI Taxonomy" id="103349"/>
    <lineage>
        <taxon>Eukaryota</taxon>
        <taxon>Viridiplantae</taxon>
        <taxon>Streptophyta</taxon>
        <taxon>Embryophyta</taxon>
        <taxon>Tracheophyta</taxon>
        <taxon>Spermatophyta</taxon>
        <taxon>Magnoliopsida</taxon>
        <taxon>eudicotyledons</taxon>
        <taxon>Gunneridae</taxon>
        <taxon>Pentapetalae</taxon>
        <taxon>rosids</taxon>
        <taxon>Vitales</taxon>
        <taxon>Vitaceae</taxon>
        <taxon>Viteae</taxon>
        <taxon>Vitis</taxon>
    </lineage>
</organism>
<evidence type="ECO:0000256" key="8">
    <source>
        <dbReference type="ARBA" id="ARBA00023268"/>
    </source>
</evidence>